<dbReference type="Pfam" id="PF01370">
    <property type="entry name" value="Epimerase"/>
    <property type="match status" value="1"/>
</dbReference>
<dbReference type="GO" id="GO:0005737">
    <property type="term" value="C:cytoplasm"/>
    <property type="evidence" value="ECO:0007669"/>
    <property type="project" value="TreeGrafter"/>
</dbReference>
<gene>
    <name evidence="3" type="ORF">KAJ83_13895</name>
</gene>
<feature type="compositionally biased region" description="Basic and acidic residues" evidence="1">
    <location>
        <begin position="15"/>
        <end position="26"/>
    </location>
</feature>
<feature type="compositionally biased region" description="Pro residues" evidence="1">
    <location>
        <begin position="1"/>
        <end position="12"/>
    </location>
</feature>
<evidence type="ECO:0000259" key="2">
    <source>
        <dbReference type="Pfam" id="PF01370"/>
    </source>
</evidence>
<protein>
    <submittedName>
        <fullName evidence="3">NAD-dependent epimerase/dehydratase family protein</fullName>
    </submittedName>
</protein>
<evidence type="ECO:0000313" key="3">
    <source>
        <dbReference type="EMBL" id="MBP5858107.1"/>
    </source>
</evidence>
<feature type="domain" description="NAD-dependent epimerase/dehydratase" evidence="2">
    <location>
        <begin position="35"/>
        <end position="235"/>
    </location>
</feature>
<dbReference type="PANTHER" id="PTHR48079:SF6">
    <property type="entry name" value="NAD(P)-BINDING DOMAIN-CONTAINING PROTEIN-RELATED"/>
    <property type="match status" value="1"/>
</dbReference>
<dbReference type="Proteomes" id="UP000672602">
    <property type="component" value="Unassembled WGS sequence"/>
</dbReference>
<dbReference type="InterPro" id="IPR001509">
    <property type="entry name" value="Epimerase_deHydtase"/>
</dbReference>
<evidence type="ECO:0000313" key="4">
    <source>
        <dbReference type="Proteomes" id="UP000672602"/>
    </source>
</evidence>
<dbReference type="InterPro" id="IPR051783">
    <property type="entry name" value="NAD(P)-dependent_oxidoreduct"/>
</dbReference>
<comment type="caution">
    <text evidence="3">The sequence shown here is derived from an EMBL/GenBank/DDBJ whole genome shotgun (WGS) entry which is preliminary data.</text>
</comment>
<dbReference type="RefSeq" id="WP_210682685.1">
    <property type="nucleotide sequence ID" value="NZ_JAGMWN010000006.1"/>
</dbReference>
<reference evidence="3" key="1">
    <citation type="submission" date="2021-04" db="EMBL/GenBank/DDBJ databases">
        <authorList>
            <person name="Zhang D.-C."/>
        </authorList>
    </citation>
    <scope>NUCLEOTIDE SEQUENCE</scope>
    <source>
        <strain evidence="3">CGMCC 1.15697</strain>
    </source>
</reference>
<sequence>MSDGPAPDPSSGPRPEARPEPRHEGAGRPVGDGPVLVTGAGGFVGRAVVPALERAGYRVRPVGRAEVGEIHRGTDWGPHLEGVTAVVHLAARVHVMRERAPDPAAAFREVNLYGTAGLIAQAREAGVRRFVFMSSIKVLGDRGRNLDPHAEPMPEDPYAVSKIEAELALRDLKGPDMDAVVLRPPLVHGPGVGGNFARLMRLVARGLPLPLASVDNARSLIQVENLADAVRHALACRPDTYHPKDERDLSTPELLHYLAQAMDRPARLFPMPVWALKAAGLATGRYPEIERLVHSLTVDGEMDGWRPPLDTEEGLRRTVAG</sequence>
<dbReference type="GO" id="GO:0004029">
    <property type="term" value="F:aldehyde dehydrogenase (NAD+) activity"/>
    <property type="evidence" value="ECO:0007669"/>
    <property type="project" value="TreeGrafter"/>
</dbReference>
<dbReference type="EMBL" id="JAGMWN010000006">
    <property type="protein sequence ID" value="MBP5858107.1"/>
    <property type="molecule type" value="Genomic_DNA"/>
</dbReference>
<dbReference type="AlphaFoldDB" id="A0A8J7S0I7"/>
<accession>A0A8J7S0I7</accession>
<dbReference type="Gene3D" id="3.40.50.720">
    <property type="entry name" value="NAD(P)-binding Rossmann-like Domain"/>
    <property type="match status" value="1"/>
</dbReference>
<name>A0A8J7S0I7_9PROT</name>
<proteinExistence type="predicted"/>
<dbReference type="InterPro" id="IPR036291">
    <property type="entry name" value="NAD(P)-bd_dom_sf"/>
</dbReference>
<dbReference type="PANTHER" id="PTHR48079">
    <property type="entry name" value="PROTEIN YEEZ"/>
    <property type="match status" value="1"/>
</dbReference>
<keyword evidence="4" id="KW-1185">Reference proteome</keyword>
<evidence type="ECO:0000256" key="1">
    <source>
        <dbReference type="SAM" id="MobiDB-lite"/>
    </source>
</evidence>
<feature type="region of interest" description="Disordered" evidence="1">
    <location>
        <begin position="1"/>
        <end position="34"/>
    </location>
</feature>
<organism evidence="3 4">
    <name type="scientific">Marivibrio halodurans</name>
    <dbReference type="NCBI Taxonomy" id="2039722"/>
    <lineage>
        <taxon>Bacteria</taxon>
        <taxon>Pseudomonadati</taxon>
        <taxon>Pseudomonadota</taxon>
        <taxon>Alphaproteobacteria</taxon>
        <taxon>Rhodospirillales</taxon>
        <taxon>Rhodospirillaceae</taxon>
        <taxon>Marivibrio</taxon>
    </lineage>
</organism>
<dbReference type="SUPFAM" id="SSF51735">
    <property type="entry name" value="NAD(P)-binding Rossmann-fold domains"/>
    <property type="match status" value="1"/>
</dbReference>